<dbReference type="Proteomes" id="UP000664699">
    <property type="component" value="Unassembled WGS sequence"/>
</dbReference>
<protein>
    <submittedName>
        <fullName evidence="7">Branched-chain amino acid ABC transporter permease</fullName>
    </submittedName>
</protein>
<comment type="caution">
    <text evidence="7">The sequence shown here is derived from an EMBL/GenBank/DDBJ whole genome shotgun (WGS) entry which is preliminary data.</text>
</comment>
<dbReference type="InterPro" id="IPR001851">
    <property type="entry name" value="ABC_transp_permease"/>
</dbReference>
<feature type="transmembrane region" description="Helical" evidence="6">
    <location>
        <begin position="257"/>
        <end position="282"/>
    </location>
</feature>
<dbReference type="PANTHER" id="PTHR30482:SF17">
    <property type="entry name" value="ABC TRANSPORTER ATP-BINDING PROTEIN"/>
    <property type="match status" value="1"/>
</dbReference>
<keyword evidence="2" id="KW-1003">Cell membrane</keyword>
<feature type="transmembrane region" description="Helical" evidence="6">
    <location>
        <begin position="121"/>
        <end position="142"/>
    </location>
</feature>
<evidence type="ECO:0000256" key="2">
    <source>
        <dbReference type="ARBA" id="ARBA00022475"/>
    </source>
</evidence>
<feature type="transmembrane region" description="Helical" evidence="6">
    <location>
        <begin position="66"/>
        <end position="85"/>
    </location>
</feature>
<name>A0ABS3EIZ6_9HYPH</name>
<gene>
    <name evidence="7" type="ORF">JZX89_14320</name>
</gene>
<dbReference type="PANTHER" id="PTHR30482">
    <property type="entry name" value="HIGH-AFFINITY BRANCHED-CHAIN AMINO ACID TRANSPORT SYSTEM PERMEASE"/>
    <property type="match status" value="1"/>
</dbReference>
<feature type="transmembrane region" description="Helical" evidence="6">
    <location>
        <begin position="220"/>
        <end position="245"/>
    </location>
</feature>
<feature type="transmembrane region" description="Helical" evidence="6">
    <location>
        <begin position="294"/>
        <end position="313"/>
    </location>
</feature>
<keyword evidence="5 6" id="KW-0472">Membrane</keyword>
<organism evidence="7 8">
    <name type="scientific">Agrobacterium burrii</name>
    <dbReference type="NCBI Taxonomy" id="2815339"/>
    <lineage>
        <taxon>Bacteria</taxon>
        <taxon>Pseudomonadati</taxon>
        <taxon>Pseudomonadota</taxon>
        <taxon>Alphaproteobacteria</taxon>
        <taxon>Hyphomicrobiales</taxon>
        <taxon>Rhizobiaceae</taxon>
        <taxon>Rhizobium/Agrobacterium group</taxon>
        <taxon>Agrobacterium</taxon>
        <taxon>Agrobacterium tumefaciens complex</taxon>
    </lineage>
</organism>
<evidence type="ECO:0000256" key="6">
    <source>
        <dbReference type="SAM" id="Phobius"/>
    </source>
</evidence>
<comment type="subcellular location">
    <subcellularLocation>
        <location evidence="1">Cell membrane</location>
        <topology evidence="1">Multi-pass membrane protein</topology>
    </subcellularLocation>
</comment>
<reference evidence="7 8" key="1">
    <citation type="submission" date="2021-03" db="EMBL/GenBank/DDBJ databases">
        <title>Whole genome sequence of Agrobacterium sp. strain Rnr.</title>
        <authorList>
            <person name="Mafakheri H."/>
            <person name="Taghavi S.M."/>
            <person name="Nemanja K."/>
            <person name="Osdaghi E."/>
        </authorList>
    </citation>
    <scope>NUCLEOTIDE SEQUENCE [LARGE SCALE GENOMIC DNA]</scope>
    <source>
        <strain evidence="7 8">Rnr</strain>
    </source>
</reference>
<keyword evidence="3 6" id="KW-0812">Transmembrane</keyword>
<evidence type="ECO:0000313" key="8">
    <source>
        <dbReference type="Proteomes" id="UP000664699"/>
    </source>
</evidence>
<dbReference type="Pfam" id="PF02653">
    <property type="entry name" value="BPD_transp_2"/>
    <property type="match status" value="1"/>
</dbReference>
<evidence type="ECO:0000313" key="7">
    <source>
        <dbReference type="EMBL" id="MBO0131919.1"/>
    </source>
</evidence>
<dbReference type="InterPro" id="IPR043428">
    <property type="entry name" value="LivM-like"/>
</dbReference>
<keyword evidence="8" id="KW-1185">Reference proteome</keyword>
<feature type="transmembrane region" description="Helical" evidence="6">
    <location>
        <begin position="171"/>
        <end position="190"/>
    </location>
</feature>
<dbReference type="EMBL" id="JAFLNA010000007">
    <property type="protein sequence ID" value="MBO0131919.1"/>
    <property type="molecule type" value="Genomic_DNA"/>
</dbReference>
<feature type="transmembrane region" description="Helical" evidence="6">
    <location>
        <begin position="12"/>
        <end position="33"/>
    </location>
</feature>
<feature type="transmembrane region" description="Helical" evidence="6">
    <location>
        <begin position="39"/>
        <end position="59"/>
    </location>
</feature>
<evidence type="ECO:0000256" key="5">
    <source>
        <dbReference type="ARBA" id="ARBA00023136"/>
    </source>
</evidence>
<dbReference type="CDD" id="cd06581">
    <property type="entry name" value="TM_PBP1_LivM_like"/>
    <property type="match status" value="1"/>
</dbReference>
<feature type="transmembrane region" description="Helical" evidence="6">
    <location>
        <begin position="91"/>
        <end position="114"/>
    </location>
</feature>
<evidence type="ECO:0000256" key="1">
    <source>
        <dbReference type="ARBA" id="ARBA00004651"/>
    </source>
</evidence>
<proteinExistence type="predicted"/>
<keyword evidence="4 6" id="KW-1133">Transmembrane helix</keyword>
<sequence>MKSLSPFARDCLIAIVFFTALLALGLIFPSLWLMDTLTALFASGLLAMSLHLLVGYTGLVSFGHAAYFAAGGYVFGMVLQADGFVASAGAFSVPLAILAAFVSTGLFALIVGLICGRLSEVYFAFLTLAFQMLFVSMIQGLVQFTGGDQGLVGGIPRPAFLGIDLTQSTHRYAFCAFLFTAGVLAIRLVTQSSFGYALRMVRDNERRTAFLGVNTYRVKVVSFTIAGSIASLGGVILAIFTSAAYPEWASWSNSGEAIFMIMLGGLNSFLGPLVGAIAMRAINDVTLLYTTHTDLAKGLVILFVVLILKRGILDFAMDLVGNRKARADNDRAKALHVKGEPSYTGEDADVKA</sequence>
<evidence type="ECO:0000256" key="4">
    <source>
        <dbReference type="ARBA" id="ARBA00022989"/>
    </source>
</evidence>
<evidence type="ECO:0000256" key="3">
    <source>
        <dbReference type="ARBA" id="ARBA00022692"/>
    </source>
</evidence>
<dbReference type="RefSeq" id="WP_207134444.1">
    <property type="nucleotide sequence ID" value="NZ_JAFLNA010000007.1"/>
</dbReference>
<accession>A0ABS3EIZ6</accession>